<dbReference type="PANTHER" id="PTHR42993">
    <property type="entry name" value="MAOC-LIKE DEHYDRATASE DOMAIN-CONTAINING PROTEIN"/>
    <property type="match status" value="1"/>
</dbReference>
<dbReference type="CDD" id="cd03450">
    <property type="entry name" value="NodN"/>
    <property type="match status" value="1"/>
</dbReference>
<dbReference type="Proteomes" id="UP001319827">
    <property type="component" value="Chromosome"/>
</dbReference>
<dbReference type="EMBL" id="AP024355">
    <property type="protein sequence ID" value="BCR04561.1"/>
    <property type="molecule type" value="Genomic_DNA"/>
</dbReference>
<dbReference type="InterPro" id="IPR029069">
    <property type="entry name" value="HotDog_dom_sf"/>
</dbReference>
<organism evidence="2 3">
    <name type="scientific">Desulfuromonas versatilis</name>
    <dbReference type="NCBI Taxonomy" id="2802975"/>
    <lineage>
        <taxon>Bacteria</taxon>
        <taxon>Pseudomonadati</taxon>
        <taxon>Thermodesulfobacteriota</taxon>
        <taxon>Desulfuromonadia</taxon>
        <taxon>Desulfuromonadales</taxon>
        <taxon>Desulfuromonadaceae</taxon>
        <taxon>Desulfuromonas</taxon>
    </lineage>
</organism>
<name>A0ABN6DWQ5_9BACT</name>
<reference evidence="2 3" key="2">
    <citation type="journal article" date="2021" name="Int. J. Syst. Evol. Microbiol.">
        <title>Isolation and Polyphasic Characterization of Desulfuromonas versatilis sp. Nov., an Electrogenic Bacteria Capable of Versatile Metabolism Isolated from a Graphene Oxide-Reducing Enrichment Culture.</title>
        <authorList>
            <person name="Xie L."/>
            <person name="Yoshida N."/>
            <person name="Ishii S."/>
            <person name="Meng L."/>
        </authorList>
    </citation>
    <scope>NUCLEOTIDE SEQUENCE [LARGE SCALE GENOMIC DNA]</scope>
    <source>
        <strain evidence="2 3">NIT-T3</strain>
    </source>
</reference>
<protein>
    <submittedName>
        <fullName evidence="2">MaoC family dehydratase</fullName>
    </submittedName>
</protein>
<dbReference type="Gene3D" id="3.10.129.10">
    <property type="entry name" value="Hotdog Thioesterase"/>
    <property type="match status" value="1"/>
</dbReference>
<dbReference type="Pfam" id="PF01575">
    <property type="entry name" value="MaoC_dehydratas"/>
    <property type="match status" value="1"/>
</dbReference>
<keyword evidence="3" id="KW-1185">Reference proteome</keyword>
<dbReference type="RefSeq" id="WP_221252019.1">
    <property type="nucleotide sequence ID" value="NZ_AP024355.1"/>
</dbReference>
<dbReference type="InterPro" id="IPR002539">
    <property type="entry name" value="MaoC-like_dom"/>
</dbReference>
<dbReference type="InterPro" id="IPR039375">
    <property type="entry name" value="NodN-like"/>
</dbReference>
<sequence>MSAADRLIEHYRPLIGSEIHVGPWLEITQERIDRFAEVTGDLQWIHTDPERAAAESPYRATIAHGYLTLSLLPYLTESNHPDFFDKSYPGMRLRVNYGLDRLRFPAPVLVGSKIRAHTLVKGTEKIGEAVQFTYLITVEIDGGEKPACVAEFLARVYP</sequence>
<dbReference type="SUPFAM" id="SSF54637">
    <property type="entry name" value="Thioesterase/thiol ester dehydrase-isomerase"/>
    <property type="match status" value="1"/>
</dbReference>
<evidence type="ECO:0000313" key="3">
    <source>
        <dbReference type="Proteomes" id="UP001319827"/>
    </source>
</evidence>
<evidence type="ECO:0000259" key="1">
    <source>
        <dbReference type="Pfam" id="PF01575"/>
    </source>
</evidence>
<gene>
    <name evidence="2" type="ORF">DESUT3_16300</name>
</gene>
<proteinExistence type="predicted"/>
<feature type="domain" description="MaoC-like" evidence="1">
    <location>
        <begin position="15"/>
        <end position="129"/>
    </location>
</feature>
<accession>A0ABN6DWQ5</accession>
<dbReference type="PANTHER" id="PTHR42993:SF1">
    <property type="entry name" value="MAOC-LIKE DEHYDRATASE DOMAIN-CONTAINING PROTEIN"/>
    <property type="match status" value="1"/>
</dbReference>
<reference evidence="2 3" key="1">
    <citation type="journal article" date="2016" name="C (Basel)">
        <title>Selective Growth of and Electricity Production by Marine Exoelectrogenic Bacteria in Self-Aggregated Hydrogel of Microbially Reduced Graphene Oxide.</title>
        <authorList>
            <person name="Yoshida N."/>
            <person name="Goto Y."/>
            <person name="Miyata Y."/>
        </authorList>
    </citation>
    <scope>NUCLEOTIDE SEQUENCE [LARGE SCALE GENOMIC DNA]</scope>
    <source>
        <strain evidence="2 3">NIT-T3</strain>
    </source>
</reference>
<evidence type="ECO:0000313" key="2">
    <source>
        <dbReference type="EMBL" id="BCR04561.1"/>
    </source>
</evidence>